<reference evidence="3 4" key="1">
    <citation type="journal article" date="2015" name="Genome Announc.">
        <title>Expanding the biotechnology potential of lactobacilli through comparative genomics of 213 strains and associated genera.</title>
        <authorList>
            <person name="Sun Z."/>
            <person name="Harris H.M."/>
            <person name="McCann A."/>
            <person name="Guo C."/>
            <person name="Argimon S."/>
            <person name="Zhang W."/>
            <person name="Yang X."/>
            <person name="Jeffery I.B."/>
            <person name="Cooney J.C."/>
            <person name="Kagawa T.F."/>
            <person name="Liu W."/>
            <person name="Song Y."/>
            <person name="Salvetti E."/>
            <person name="Wrobel A."/>
            <person name="Rasinkangas P."/>
            <person name="Parkhill J."/>
            <person name="Rea M.C."/>
            <person name="O'Sullivan O."/>
            <person name="Ritari J."/>
            <person name="Douillard F.P."/>
            <person name="Paul Ross R."/>
            <person name="Yang R."/>
            <person name="Briner A.E."/>
            <person name="Felis G.E."/>
            <person name="de Vos W.M."/>
            <person name="Barrangou R."/>
            <person name="Klaenhammer T.R."/>
            <person name="Caufield P.W."/>
            <person name="Cui Y."/>
            <person name="Zhang H."/>
            <person name="O'Toole P.W."/>
        </authorList>
    </citation>
    <scope>NUCLEOTIDE SEQUENCE [LARGE SCALE GENOMIC DNA]</scope>
    <source>
        <strain evidence="3 4">DSM 26202</strain>
    </source>
</reference>
<dbReference type="Proteomes" id="UP000051884">
    <property type="component" value="Unassembled WGS sequence"/>
</dbReference>
<name>A0ABR5Q5U4_9LACO</name>
<evidence type="ECO:0000313" key="4">
    <source>
        <dbReference type="Proteomes" id="UP000051884"/>
    </source>
</evidence>
<accession>A0ABR5Q5U4</accession>
<evidence type="ECO:0000313" key="3">
    <source>
        <dbReference type="EMBL" id="KRO10130.1"/>
    </source>
</evidence>
<dbReference type="PANTHER" id="PTHR38781">
    <property type="entry name" value="ANTITOXIN DINJ-RELATED"/>
    <property type="match status" value="1"/>
</dbReference>
<protein>
    <recommendedName>
        <fullName evidence="5">Addiction module antitoxin, RelB/DinJ family</fullName>
    </recommendedName>
</protein>
<dbReference type="Gene3D" id="1.10.1220.10">
    <property type="entry name" value="Met repressor-like"/>
    <property type="match status" value="1"/>
</dbReference>
<dbReference type="EMBL" id="JQCH01000008">
    <property type="protein sequence ID" value="KRO10130.1"/>
    <property type="molecule type" value="Genomic_DNA"/>
</dbReference>
<dbReference type="InterPro" id="IPR007337">
    <property type="entry name" value="RelB/DinJ"/>
</dbReference>
<dbReference type="PIRSF" id="PIRSF003108">
    <property type="entry name" value="DinJ"/>
    <property type="match status" value="1"/>
</dbReference>
<comment type="caution">
    <text evidence="3">The sequence shown here is derived from an EMBL/GenBank/DDBJ whole genome shotgun (WGS) entry which is preliminary data.</text>
</comment>
<dbReference type="PANTHER" id="PTHR38781:SF1">
    <property type="entry name" value="ANTITOXIN DINJ-RELATED"/>
    <property type="match status" value="1"/>
</dbReference>
<dbReference type="Pfam" id="PF04221">
    <property type="entry name" value="RelB"/>
    <property type="match status" value="1"/>
</dbReference>
<evidence type="ECO:0000256" key="2">
    <source>
        <dbReference type="ARBA" id="ARBA00022649"/>
    </source>
</evidence>
<sequence length="102" mass="11615">MWQYYNCIESKEVINMDEKGTLTIRVDNKKKKVAGKIMNDLGLNLSTAVNMLLSQIIEEKGLPFTPKLSENNHLVEALTDIEKGRVSKYNNVDEMLADILDE</sequence>
<dbReference type="NCBIfam" id="TIGR02384">
    <property type="entry name" value="RelB_DinJ"/>
    <property type="match status" value="1"/>
</dbReference>
<evidence type="ECO:0008006" key="5">
    <source>
        <dbReference type="Google" id="ProtNLM"/>
    </source>
</evidence>
<comment type="similarity">
    <text evidence="1">Belongs to the RelB/DinJ antitoxin family.</text>
</comment>
<gene>
    <name evidence="3" type="ORF">IV59_GL002151</name>
</gene>
<keyword evidence="4" id="KW-1185">Reference proteome</keyword>
<dbReference type="InterPro" id="IPR026262">
    <property type="entry name" value="DinJ"/>
</dbReference>
<keyword evidence="2" id="KW-1277">Toxin-antitoxin system</keyword>
<organism evidence="3 4">
    <name type="scientific">Paucilactobacillus hokkaidonensis</name>
    <dbReference type="NCBI Taxonomy" id="1193095"/>
    <lineage>
        <taxon>Bacteria</taxon>
        <taxon>Bacillati</taxon>
        <taxon>Bacillota</taxon>
        <taxon>Bacilli</taxon>
        <taxon>Lactobacillales</taxon>
        <taxon>Lactobacillaceae</taxon>
        <taxon>Paucilactobacillus</taxon>
    </lineage>
</organism>
<proteinExistence type="inferred from homology"/>
<dbReference type="InterPro" id="IPR013321">
    <property type="entry name" value="Arc_rbn_hlx_hlx"/>
</dbReference>
<evidence type="ECO:0000256" key="1">
    <source>
        <dbReference type="ARBA" id="ARBA00010562"/>
    </source>
</evidence>